<protein>
    <submittedName>
        <fullName evidence="1">Uncharacterized protein</fullName>
    </submittedName>
</protein>
<sequence length="153" mass="16556">MDGNVNPEKPCVAAPERDGTVVRIGKHDESEVRVVGQRGQKDEPAGESGGAFGLFGVGMTGGLPDHPAGMLVPALELAARLEYYVAELIRVVPECPDRRMNEERLDLLVGLCSAADALRSSERREHEQAEYQLRSALALLRGVDPGKFIKPLP</sequence>
<gene>
    <name evidence="1" type="ORF">GCM10017790_59350</name>
</gene>
<evidence type="ECO:0000313" key="1">
    <source>
        <dbReference type="EMBL" id="GHH28465.1"/>
    </source>
</evidence>
<reference evidence="2" key="1">
    <citation type="journal article" date="2019" name="Int. J. Syst. Evol. Microbiol.">
        <title>The Global Catalogue of Microorganisms (GCM) 10K type strain sequencing project: providing services to taxonomists for standard genome sequencing and annotation.</title>
        <authorList>
            <consortium name="The Broad Institute Genomics Platform"/>
            <consortium name="The Broad Institute Genome Sequencing Center for Infectious Disease"/>
            <person name="Wu L."/>
            <person name="Ma J."/>
        </authorList>
    </citation>
    <scope>NUCLEOTIDE SEQUENCE [LARGE SCALE GENOMIC DNA]</scope>
    <source>
        <strain evidence="2">CGMCC 4.7683</strain>
    </source>
</reference>
<dbReference type="EMBL" id="BNAY01000007">
    <property type="protein sequence ID" value="GHH28465.1"/>
    <property type="molecule type" value="Genomic_DNA"/>
</dbReference>
<name>A0ABQ3LXQ8_9PSEU</name>
<proteinExistence type="predicted"/>
<keyword evidence="2" id="KW-1185">Reference proteome</keyword>
<accession>A0ABQ3LXQ8</accession>
<evidence type="ECO:0000313" key="2">
    <source>
        <dbReference type="Proteomes" id="UP000635387"/>
    </source>
</evidence>
<dbReference type="Proteomes" id="UP000635387">
    <property type="component" value="Unassembled WGS sequence"/>
</dbReference>
<organism evidence="1 2">
    <name type="scientific">Amycolatopsis oliviviridis</name>
    <dbReference type="NCBI Taxonomy" id="1471590"/>
    <lineage>
        <taxon>Bacteria</taxon>
        <taxon>Bacillati</taxon>
        <taxon>Actinomycetota</taxon>
        <taxon>Actinomycetes</taxon>
        <taxon>Pseudonocardiales</taxon>
        <taxon>Pseudonocardiaceae</taxon>
        <taxon>Amycolatopsis</taxon>
    </lineage>
</organism>
<comment type="caution">
    <text evidence="1">The sequence shown here is derived from an EMBL/GenBank/DDBJ whole genome shotgun (WGS) entry which is preliminary data.</text>
</comment>